<dbReference type="InterPro" id="IPR050140">
    <property type="entry name" value="SRY-related_HMG-box_TF-like"/>
</dbReference>
<feature type="compositionally biased region" description="Low complexity" evidence="4">
    <location>
        <begin position="153"/>
        <end position="165"/>
    </location>
</feature>
<evidence type="ECO:0000259" key="5">
    <source>
        <dbReference type="PROSITE" id="PS50118"/>
    </source>
</evidence>
<dbReference type="GO" id="GO:0005634">
    <property type="term" value="C:nucleus"/>
    <property type="evidence" value="ECO:0007669"/>
    <property type="project" value="UniProtKB-UniRule"/>
</dbReference>
<dbReference type="Proteomes" id="UP000620124">
    <property type="component" value="Unassembled WGS sequence"/>
</dbReference>
<sequence length="339" mass="36991">MPVIRSSIPYRKSRRLHSTDVAYDDELWETYDESLLASSSSASVPVKFEPNESYPAPLVSPDSNAGHIPRPRNAFICFRSEYVKAPKGASVNQTVLSCGAAEVWRGMDDEERAPFVLMAQEEKEEHARMYPNYRYAPGSTSGASRKNKKPKPAASRRASTATSDSSDVRVRSPTHERRRKYRTNPPAPRPVPRRKSTPVTPRAPRISPAAIPVAVAETIESIAEVSEPVPPAVEDTDEKKDEPIIVRSPLRPSSYDRSPTQFGFKADLSPTTIASLSLASRGPSRSPSPSPLPSPLIPMPSLSFNDPADIPPSLPPSPAPPAPAFEVGRLDVRPAGDER</sequence>
<dbReference type="AlphaFoldDB" id="A0A8H6X728"/>
<feature type="domain" description="HMG box" evidence="5">
    <location>
        <begin position="68"/>
        <end position="134"/>
    </location>
</feature>
<dbReference type="SMART" id="SM00398">
    <property type="entry name" value="HMG"/>
    <property type="match status" value="1"/>
</dbReference>
<dbReference type="OrthoDB" id="6247875at2759"/>
<evidence type="ECO:0000256" key="2">
    <source>
        <dbReference type="ARBA" id="ARBA00023163"/>
    </source>
</evidence>
<dbReference type="Gene3D" id="1.10.30.10">
    <property type="entry name" value="High mobility group box domain"/>
    <property type="match status" value="1"/>
</dbReference>
<dbReference type="InterPro" id="IPR036910">
    <property type="entry name" value="HMG_box_dom_sf"/>
</dbReference>
<keyword evidence="2" id="KW-0804">Transcription</keyword>
<evidence type="ECO:0000256" key="3">
    <source>
        <dbReference type="PROSITE-ProRule" id="PRU00267"/>
    </source>
</evidence>
<evidence type="ECO:0000313" key="7">
    <source>
        <dbReference type="Proteomes" id="UP000620124"/>
    </source>
</evidence>
<name>A0A8H6X728_9AGAR</name>
<feature type="DNA-binding region" description="HMG box" evidence="3">
    <location>
        <begin position="68"/>
        <end position="134"/>
    </location>
</feature>
<feature type="compositionally biased region" description="Pro residues" evidence="4">
    <location>
        <begin position="286"/>
        <end position="298"/>
    </location>
</feature>
<dbReference type="InterPro" id="IPR009071">
    <property type="entry name" value="HMG_box_dom"/>
</dbReference>
<evidence type="ECO:0000313" key="6">
    <source>
        <dbReference type="EMBL" id="KAF7335618.1"/>
    </source>
</evidence>
<dbReference type="GO" id="GO:0000122">
    <property type="term" value="P:negative regulation of transcription by RNA polymerase II"/>
    <property type="evidence" value="ECO:0007669"/>
    <property type="project" value="TreeGrafter"/>
</dbReference>
<keyword evidence="7" id="KW-1185">Reference proteome</keyword>
<dbReference type="GO" id="GO:0030154">
    <property type="term" value="P:cell differentiation"/>
    <property type="evidence" value="ECO:0007669"/>
    <property type="project" value="TreeGrafter"/>
</dbReference>
<dbReference type="PANTHER" id="PTHR10270:SF161">
    <property type="entry name" value="SEX-DETERMINING REGION Y PROTEIN"/>
    <property type="match status" value="1"/>
</dbReference>
<proteinExistence type="predicted"/>
<comment type="caution">
    <text evidence="6">The sequence shown here is derived from an EMBL/GenBank/DDBJ whole genome shotgun (WGS) entry which is preliminary data.</text>
</comment>
<feature type="compositionally biased region" description="Basic and acidic residues" evidence="4">
    <location>
        <begin position="328"/>
        <end position="339"/>
    </location>
</feature>
<dbReference type="EMBL" id="JACAZI010000024">
    <property type="protein sequence ID" value="KAF7335618.1"/>
    <property type="molecule type" value="Genomic_DNA"/>
</dbReference>
<dbReference type="PANTHER" id="PTHR10270">
    <property type="entry name" value="SOX TRANSCRIPTION FACTOR"/>
    <property type="match status" value="1"/>
</dbReference>
<feature type="compositionally biased region" description="Basic and acidic residues" evidence="4">
    <location>
        <begin position="166"/>
        <end position="175"/>
    </location>
</feature>
<dbReference type="SUPFAM" id="SSF47095">
    <property type="entry name" value="HMG-box"/>
    <property type="match status" value="1"/>
</dbReference>
<feature type="compositionally biased region" description="Low complexity" evidence="4">
    <location>
        <begin position="275"/>
        <end position="285"/>
    </location>
</feature>
<gene>
    <name evidence="6" type="ORF">MVEN_02216600</name>
</gene>
<dbReference type="GO" id="GO:0000978">
    <property type="term" value="F:RNA polymerase II cis-regulatory region sequence-specific DNA binding"/>
    <property type="evidence" value="ECO:0007669"/>
    <property type="project" value="TreeGrafter"/>
</dbReference>
<feature type="compositionally biased region" description="Pro residues" evidence="4">
    <location>
        <begin position="309"/>
        <end position="323"/>
    </location>
</feature>
<reference evidence="6" key="1">
    <citation type="submission" date="2020-05" db="EMBL/GenBank/DDBJ databases">
        <title>Mycena genomes resolve the evolution of fungal bioluminescence.</title>
        <authorList>
            <person name="Tsai I.J."/>
        </authorList>
    </citation>
    <scope>NUCLEOTIDE SEQUENCE</scope>
    <source>
        <strain evidence="6">CCC161011</strain>
    </source>
</reference>
<dbReference type="PROSITE" id="PS50118">
    <property type="entry name" value="HMG_BOX_2"/>
    <property type="match status" value="1"/>
</dbReference>
<organism evidence="6 7">
    <name type="scientific">Mycena venus</name>
    <dbReference type="NCBI Taxonomy" id="2733690"/>
    <lineage>
        <taxon>Eukaryota</taxon>
        <taxon>Fungi</taxon>
        <taxon>Dikarya</taxon>
        <taxon>Basidiomycota</taxon>
        <taxon>Agaricomycotina</taxon>
        <taxon>Agaricomycetes</taxon>
        <taxon>Agaricomycetidae</taxon>
        <taxon>Agaricales</taxon>
        <taxon>Marasmiineae</taxon>
        <taxon>Mycenaceae</taxon>
        <taxon>Mycena</taxon>
    </lineage>
</organism>
<evidence type="ECO:0000256" key="1">
    <source>
        <dbReference type="ARBA" id="ARBA00023125"/>
    </source>
</evidence>
<dbReference type="GO" id="GO:0001228">
    <property type="term" value="F:DNA-binding transcription activator activity, RNA polymerase II-specific"/>
    <property type="evidence" value="ECO:0007669"/>
    <property type="project" value="TreeGrafter"/>
</dbReference>
<accession>A0A8H6X728</accession>
<feature type="region of interest" description="Disordered" evidence="4">
    <location>
        <begin position="222"/>
        <end position="339"/>
    </location>
</feature>
<feature type="region of interest" description="Disordered" evidence="4">
    <location>
        <begin position="128"/>
        <end position="205"/>
    </location>
</feature>
<keyword evidence="3" id="KW-0539">Nucleus</keyword>
<feature type="compositionally biased region" description="Low complexity" evidence="4">
    <location>
        <begin position="299"/>
        <end position="308"/>
    </location>
</feature>
<evidence type="ECO:0000256" key="4">
    <source>
        <dbReference type="SAM" id="MobiDB-lite"/>
    </source>
</evidence>
<dbReference type="Pfam" id="PF00505">
    <property type="entry name" value="HMG_box"/>
    <property type="match status" value="1"/>
</dbReference>
<protein>
    <submittedName>
        <fullName evidence="6">Putative transcription factor SOX-14</fullName>
    </submittedName>
</protein>
<keyword evidence="1 3" id="KW-0238">DNA-binding</keyword>
<dbReference type="CDD" id="cd01389">
    <property type="entry name" value="HMG-box_ROX1-like"/>
    <property type="match status" value="1"/>
</dbReference>